<keyword evidence="1" id="KW-0378">Hydrolase</keyword>
<feature type="domain" description="Fungal lipase-type" evidence="2">
    <location>
        <begin position="202"/>
        <end position="362"/>
    </location>
</feature>
<feature type="domain" description="Fungal lipase-type" evidence="2">
    <location>
        <begin position="626"/>
        <end position="785"/>
    </location>
</feature>
<comment type="caution">
    <text evidence="3">The sequence shown here is derived from an EMBL/GenBank/DDBJ whole genome shotgun (WGS) entry which is preliminary data.</text>
</comment>
<reference evidence="4" key="1">
    <citation type="journal article" date="2019" name="Gigascience">
        <title>De novo genome assembly of the endangered Acer yangbiense, a plant species with extremely small populations endemic to Yunnan Province, China.</title>
        <authorList>
            <person name="Yang J."/>
            <person name="Wariss H.M."/>
            <person name="Tao L."/>
            <person name="Zhang R."/>
            <person name="Yun Q."/>
            <person name="Hollingsworth P."/>
            <person name="Dao Z."/>
            <person name="Luo G."/>
            <person name="Guo H."/>
            <person name="Ma Y."/>
            <person name="Sun W."/>
        </authorList>
    </citation>
    <scope>NUCLEOTIDE SEQUENCE [LARGE SCALE GENOMIC DNA]</scope>
    <source>
        <strain evidence="4">cv. br00</strain>
    </source>
</reference>
<evidence type="ECO:0000313" key="4">
    <source>
        <dbReference type="Proteomes" id="UP000326939"/>
    </source>
</evidence>
<evidence type="ECO:0000313" key="3">
    <source>
        <dbReference type="EMBL" id="KAB5556968.1"/>
    </source>
</evidence>
<dbReference type="GO" id="GO:0006629">
    <property type="term" value="P:lipid metabolic process"/>
    <property type="evidence" value="ECO:0007669"/>
    <property type="project" value="InterPro"/>
</dbReference>
<name>A0A5N5MPW9_9ROSI</name>
<dbReference type="Pfam" id="PF01764">
    <property type="entry name" value="Lipase_3"/>
    <property type="match status" value="2"/>
</dbReference>
<organism evidence="3 4">
    <name type="scientific">Salix brachista</name>
    <dbReference type="NCBI Taxonomy" id="2182728"/>
    <lineage>
        <taxon>Eukaryota</taxon>
        <taxon>Viridiplantae</taxon>
        <taxon>Streptophyta</taxon>
        <taxon>Embryophyta</taxon>
        <taxon>Tracheophyta</taxon>
        <taxon>Spermatophyta</taxon>
        <taxon>Magnoliopsida</taxon>
        <taxon>eudicotyledons</taxon>
        <taxon>Gunneridae</taxon>
        <taxon>Pentapetalae</taxon>
        <taxon>rosids</taxon>
        <taxon>fabids</taxon>
        <taxon>Malpighiales</taxon>
        <taxon>Salicaceae</taxon>
        <taxon>Saliceae</taxon>
        <taxon>Salix</taxon>
    </lineage>
</organism>
<dbReference type="PANTHER" id="PTHR46086:SF9">
    <property type="entry name" value="FUNGAL LIPASE-LIKE DOMAIN-CONTAINING PROTEIN"/>
    <property type="match status" value="1"/>
</dbReference>
<dbReference type="GO" id="GO:0004806">
    <property type="term" value="F:triacylglycerol lipase activity"/>
    <property type="evidence" value="ECO:0007669"/>
    <property type="project" value="InterPro"/>
</dbReference>
<gene>
    <name evidence="3" type="ORF">DKX38_007877</name>
</gene>
<dbReference type="InterPro" id="IPR002921">
    <property type="entry name" value="Fungal_lipase-type"/>
</dbReference>
<dbReference type="PANTHER" id="PTHR46086">
    <property type="entry name" value="ALPHA/BETA-HYDROLASES SUPERFAMILY PROTEIN"/>
    <property type="match status" value="1"/>
</dbReference>
<dbReference type="AlphaFoldDB" id="A0A5N5MPW9"/>
<evidence type="ECO:0000256" key="1">
    <source>
        <dbReference type="ARBA" id="ARBA00022801"/>
    </source>
</evidence>
<dbReference type="InterPro" id="IPR044819">
    <property type="entry name" value="OBL-like"/>
</dbReference>
<accession>A0A5N5MPW9</accession>
<dbReference type="SUPFAM" id="SSF53474">
    <property type="entry name" value="alpha/beta-Hydrolases"/>
    <property type="match status" value="2"/>
</dbReference>
<dbReference type="Proteomes" id="UP000326939">
    <property type="component" value="Chromosome 5"/>
</dbReference>
<evidence type="ECO:0000259" key="2">
    <source>
        <dbReference type="Pfam" id="PF01764"/>
    </source>
</evidence>
<dbReference type="InterPro" id="IPR029058">
    <property type="entry name" value="AB_hydrolase_fold"/>
</dbReference>
<proteinExistence type="predicted"/>
<dbReference type="CDD" id="cd00519">
    <property type="entry name" value="Lipase_3"/>
    <property type="match status" value="2"/>
</dbReference>
<dbReference type="Gene3D" id="3.40.50.1820">
    <property type="entry name" value="alpha/beta hydrolase"/>
    <property type="match status" value="2"/>
</dbReference>
<dbReference type="EMBL" id="VDCV01000005">
    <property type="protein sequence ID" value="KAB5556968.1"/>
    <property type="molecule type" value="Genomic_DNA"/>
</dbReference>
<keyword evidence="4" id="KW-1185">Reference proteome</keyword>
<protein>
    <recommendedName>
        <fullName evidence="2">Fungal lipase-type domain-containing protein</fullName>
    </recommendedName>
</protein>
<sequence>MECNKGFSSNYKLLNPEELTFFDLIKILFYTDIEKRKFVDSTEVEEESLERRWLMFVSIIVQKLLQFFSRPISFVGSMVEMWLNLLSINRGCCRLLLNIFRGKVVIPDKTSAAFVSVTGNYDLRTDLDRNIKHGDARYNAALSIMASKASYENHAYLESIVQDHWEMELLGSYDFWNADYQDQATTQAFLLRDKTDDHDTIVVAFRGTEPFDAYAWCSDCDLSWYELPGVGRIHGGFMKALGLQKSHGWPKEIKKDNSHPAPLAYYAIREMLKDILSENDQGKYIVTGHSLGGALAILFPAVLAFHDEELLLDRLQEVYTFGQPRVGDENFGKYMENMLKLNKISYYRFVYGSDIVPRLPYDDKALMFKHFGTCLYFNRDYEGKGRDYREGWFLTGVRVTGLAFPGVPPHLIQDYVNSTRLGPENIHAPEHIKYIMSMTSTNFTGNYLVLRPEEVSYLDVFRMLWNDDIEKKAFVKFPDGKEENLRRQWLTFLSLLSQKILQSIARPMASFGSRFEMWLNLVSCNRNIFVLFINYLRGRVERPVKESETFLSFVGHLDKRVDLDKNIKPGDSRYYSALSVMAAKVAYENKAFVENAVRNHWKVNDFQKKRTTQGFMLHDKNADMIIVAFRGTEAFDADAWSTDFDISWYEFPGKGKIHCGFMKALGLLMDQGWPEKYKQEDEQRPIAYYTIREKLKELLERNETTKFILTGHSMGGAIATLFPAVLAMHHETGLLKRLEGVYTFGQPRVGDEEFKRFMESLMKNHGFTYLRFVYCNDVVTRLPIDDSTFLFKHFGTCVYHNSCYNGKIVSEEPHKNYISVFAAIPRFLNALWELARSFILPCRKGLDYKESWLLILVRWYGLILPGLSAHTPQDYVNITRLGPETIYRHLQDPESGSTVSDSDETKD</sequence>